<dbReference type="Gene3D" id="2.20.25.680">
    <property type="match status" value="1"/>
</dbReference>
<evidence type="ECO:0000256" key="5">
    <source>
        <dbReference type="ARBA" id="ARBA00023014"/>
    </source>
</evidence>
<sequence length="440" mass="46962">MAGSSTSTGWFPVARAAAVGTAPVPVGAGGRAYVLVRLRPGAEVTAFPARCPHRLVPLAAGHVADGRLVCPAHGWRFDGEGRCTEIPSLGADGCPPPRADPAGPWAVEERHGWVWLAPEPTPSGVPRPAGEPHPEPAPPPGPPRGRVFDNLDPSLAHAWHPVALSPELRPGGWLQVRLLGRTWTLRRSGDGVAAAPAAAGVRERLGLIWLAPAEPVDGPMEVPETADRRFVPGWLPPVRSPGPAGPLADTFLDATHGPFVHAATIGTPDRADVVPVEVHPEPGGFRTVREQWVDNPVDPEVATGGRPLRQRRRTTYVYRAPFRLRLRQEFLDSGAATTLLYLLQPEDLDSTRIYTCLLVSDGPGMPLPTPGRMAEQLALQRRVLAEDVRSQELLAVPGLPLDPRDEVHVPADRAGVALRQALCDFAAAARRARPAGRAAA</sequence>
<evidence type="ECO:0000313" key="8">
    <source>
        <dbReference type="EMBL" id="TYP83839.1"/>
    </source>
</evidence>
<evidence type="ECO:0000256" key="2">
    <source>
        <dbReference type="ARBA" id="ARBA00022723"/>
    </source>
</evidence>
<dbReference type="PANTHER" id="PTHR21266">
    <property type="entry name" value="IRON-SULFUR DOMAIN CONTAINING PROTEIN"/>
    <property type="match status" value="1"/>
</dbReference>
<keyword evidence="2" id="KW-0479">Metal-binding</keyword>
<proteinExistence type="predicted"/>
<dbReference type="InterPro" id="IPR044043">
    <property type="entry name" value="VanA_C_cat"/>
</dbReference>
<gene>
    <name evidence="8" type="ORF">BD833_11579</name>
</gene>
<evidence type="ECO:0000256" key="6">
    <source>
        <dbReference type="SAM" id="MobiDB-lite"/>
    </source>
</evidence>
<evidence type="ECO:0000256" key="4">
    <source>
        <dbReference type="ARBA" id="ARBA00023004"/>
    </source>
</evidence>
<comment type="caution">
    <text evidence="8">The sequence shown here is derived from an EMBL/GenBank/DDBJ whole genome shotgun (WGS) entry which is preliminary data.</text>
</comment>
<dbReference type="PANTHER" id="PTHR21266:SF60">
    <property type="entry name" value="3-KETOSTEROID-9-ALPHA-MONOOXYGENASE, OXYGENASE COMPONENT"/>
    <property type="match status" value="1"/>
</dbReference>
<dbReference type="Gene3D" id="3.90.380.10">
    <property type="entry name" value="Naphthalene 1,2-dioxygenase Alpha Subunit, Chain A, domain 1"/>
    <property type="match status" value="1"/>
</dbReference>
<dbReference type="GO" id="GO:0004497">
    <property type="term" value="F:monooxygenase activity"/>
    <property type="evidence" value="ECO:0007669"/>
    <property type="project" value="UniProtKB-ARBA"/>
</dbReference>
<dbReference type="GO" id="GO:0051537">
    <property type="term" value="F:2 iron, 2 sulfur cluster binding"/>
    <property type="evidence" value="ECO:0007669"/>
    <property type="project" value="UniProtKB-KW"/>
</dbReference>
<dbReference type="SUPFAM" id="SSF55961">
    <property type="entry name" value="Bet v1-like"/>
    <property type="match status" value="1"/>
</dbReference>
<feature type="compositionally biased region" description="Pro residues" evidence="6">
    <location>
        <begin position="119"/>
        <end position="143"/>
    </location>
</feature>
<feature type="region of interest" description="Disordered" evidence="6">
    <location>
        <begin position="119"/>
        <end position="149"/>
    </location>
</feature>
<dbReference type="Proteomes" id="UP000322499">
    <property type="component" value="Unassembled WGS sequence"/>
</dbReference>
<dbReference type="InterPro" id="IPR036922">
    <property type="entry name" value="Rieske_2Fe-2S_sf"/>
</dbReference>
<dbReference type="Pfam" id="PF00355">
    <property type="entry name" value="Rieske"/>
    <property type="match status" value="1"/>
</dbReference>
<keyword evidence="9" id="KW-1185">Reference proteome</keyword>
<evidence type="ECO:0000256" key="1">
    <source>
        <dbReference type="ARBA" id="ARBA00022714"/>
    </source>
</evidence>
<evidence type="ECO:0000313" key="9">
    <source>
        <dbReference type="Proteomes" id="UP000322499"/>
    </source>
</evidence>
<evidence type="ECO:0000259" key="7">
    <source>
        <dbReference type="PROSITE" id="PS51296"/>
    </source>
</evidence>
<keyword evidence="4" id="KW-0408">Iron</keyword>
<keyword evidence="3" id="KW-0560">Oxidoreductase</keyword>
<dbReference type="InterPro" id="IPR017941">
    <property type="entry name" value="Rieske_2Fe-2S"/>
</dbReference>
<evidence type="ECO:0000256" key="3">
    <source>
        <dbReference type="ARBA" id="ARBA00023002"/>
    </source>
</evidence>
<dbReference type="Pfam" id="PF19112">
    <property type="entry name" value="VanA_C"/>
    <property type="match status" value="1"/>
</dbReference>
<reference evidence="8 9" key="1">
    <citation type="submission" date="2019-07" db="EMBL/GenBank/DDBJ databases">
        <title>Genomic Encyclopedia of Archaeal and Bacterial Type Strains, Phase II (KMG-II): from individual species to whole genera.</title>
        <authorList>
            <person name="Goeker M."/>
        </authorList>
    </citation>
    <scope>NUCLEOTIDE SEQUENCE [LARGE SCALE GENOMIC DNA]</scope>
    <source>
        <strain evidence="8 9">DSM 46842</strain>
    </source>
</reference>
<feature type="domain" description="Rieske" evidence="7">
    <location>
        <begin position="10"/>
        <end position="116"/>
    </location>
</feature>
<dbReference type="GO" id="GO:0046872">
    <property type="term" value="F:metal ion binding"/>
    <property type="evidence" value="ECO:0007669"/>
    <property type="project" value="UniProtKB-KW"/>
</dbReference>
<name>A0A5S5CP04_9ACTN</name>
<dbReference type="Gene3D" id="2.102.10.10">
    <property type="entry name" value="Rieske [2Fe-2S] iron-sulphur domain"/>
    <property type="match status" value="1"/>
</dbReference>
<dbReference type="EMBL" id="VNHW01000015">
    <property type="protein sequence ID" value="TYP83839.1"/>
    <property type="molecule type" value="Genomic_DNA"/>
</dbReference>
<organism evidence="8 9">
    <name type="scientific">Blastococcus xanthinilyticus</name>
    <dbReference type="NCBI Taxonomy" id="1564164"/>
    <lineage>
        <taxon>Bacteria</taxon>
        <taxon>Bacillati</taxon>
        <taxon>Actinomycetota</taxon>
        <taxon>Actinomycetes</taxon>
        <taxon>Geodermatophilales</taxon>
        <taxon>Geodermatophilaceae</taxon>
        <taxon>Blastococcus</taxon>
    </lineage>
</organism>
<dbReference type="RefSeq" id="WP_166534773.1">
    <property type="nucleotide sequence ID" value="NZ_VNHW01000015.1"/>
</dbReference>
<dbReference type="GO" id="GO:0016705">
    <property type="term" value="F:oxidoreductase activity, acting on paired donors, with incorporation or reduction of molecular oxygen"/>
    <property type="evidence" value="ECO:0007669"/>
    <property type="project" value="UniProtKB-ARBA"/>
</dbReference>
<dbReference type="InterPro" id="IPR050584">
    <property type="entry name" value="Cholesterol_7-desaturase"/>
</dbReference>
<keyword evidence="1" id="KW-0001">2Fe-2S</keyword>
<keyword evidence="5" id="KW-0411">Iron-sulfur</keyword>
<accession>A0A5S5CP04</accession>
<dbReference type="PROSITE" id="PS51296">
    <property type="entry name" value="RIESKE"/>
    <property type="match status" value="1"/>
</dbReference>
<dbReference type="SUPFAM" id="SSF50022">
    <property type="entry name" value="ISP domain"/>
    <property type="match status" value="1"/>
</dbReference>
<dbReference type="AlphaFoldDB" id="A0A5S5CP04"/>
<protein>
    <submittedName>
        <fullName evidence="8">Rieske-like 2Fe-2S protein</fullName>
    </submittedName>
</protein>